<evidence type="ECO:0000256" key="1">
    <source>
        <dbReference type="ARBA" id="ARBA00004141"/>
    </source>
</evidence>
<reference evidence="11" key="1">
    <citation type="submission" date="2016-01" db="EMBL/GenBank/DDBJ databases">
        <title>Reference transcriptome for the parasite Schistocephalus solidus: insights into the molecular evolution of parasitism.</title>
        <authorList>
            <person name="Hebert F.O."/>
            <person name="Grambauer S."/>
            <person name="Barber I."/>
            <person name="Landry C.R."/>
            <person name="Aubin-Horth N."/>
        </authorList>
    </citation>
    <scope>NUCLEOTIDE SEQUENCE</scope>
</reference>
<keyword evidence="4 8" id="KW-0812">Transmembrane</keyword>
<gene>
    <name evidence="11" type="primary">SAMC</name>
    <name evidence="11" type="ORF">TR116267</name>
</gene>
<protein>
    <submittedName>
        <fullName evidence="11">S-adenosylmethionine mitochondrial carrier protein</fullName>
    </submittedName>
</protein>
<proteinExistence type="inferred from homology"/>
<sequence>MSIGDLLTREQSTHLLAGATAGLCVEIGVYPLDTMKTRLQSVTGTIRASCGRLHLFAGLPAVLVASAPSGAAFFYAYEMGKRGSLRAGAPMWLSSMVGAGAGEITSLILRVPFENVKQRTQSRPHLSVYYVASEIVQVEGWRGLYRGFLSTMLRELPCSLIQFPVWEFTKKLFAVHNRSKLPCLCTSVDVSSDASILRTENLTKSQFAFCGFVAGAVAGAVTTPVDVAKTRIMLADKDSLLASGRILTALRVVYHESGVTGLFAGLAPRMGLMSIGGALFLGLYDITKSMWADFLL</sequence>
<dbReference type="EMBL" id="GEEE01007990">
    <property type="protein sequence ID" value="JAP55235.1"/>
    <property type="molecule type" value="Transcribed_RNA"/>
</dbReference>
<feature type="transmembrane region" description="Helical" evidence="10">
    <location>
        <begin position="12"/>
        <end position="32"/>
    </location>
</feature>
<evidence type="ECO:0000313" key="11">
    <source>
        <dbReference type="EMBL" id="JAP59902.1"/>
    </source>
</evidence>
<comment type="similarity">
    <text evidence="2 9">Belongs to the mitochondrial carrier (TC 2.A.29) family.</text>
</comment>
<feature type="repeat" description="Solcar" evidence="8">
    <location>
        <begin position="90"/>
        <end position="172"/>
    </location>
</feature>
<feature type="repeat" description="Solcar" evidence="8">
    <location>
        <begin position="206"/>
        <end position="290"/>
    </location>
</feature>
<evidence type="ECO:0000256" key="2">
    <source>
        <dbReference type="ARBA" id="ARBA00006375"/>
    </source>
</evidence>
<dbReference type="SUPFAM" id="SSF103506">
    <property type="entry name" value="Mitochondrial carrier"/>
    <property type="match status" value="1"/>
</dbReference>
<evidence type="ECO:0000256" key="9">
    <source>
        <dbReference type="RuleBase" id="RU000488"/>
    </source>
</evidence>
<comment type="subcellular location">
    <subcellularLocation>
        <location evidence="1">Membrane</location>
        <topology evidence="1">Multi-pass membrane protein</topology>
    </subcellularLocation>
</comment>
<keyword evidence="5" id="KW-0677">Repeat</keyword>
<dbReference type="EMBL" id="GEEE01003323">
    <property type="protein sequence ID" value="JAP59902.1"/>
    <property type="molecule type" value="Transcribed_RNA"/>
</dbReference>
<feature type="transmembrane region" description="Helical" evidence="10">
    <location>
        <begin position="89"/>
        <end position="109"/>
    </location>
</feature>
<keyword evidence="3 9" id="KW-0813">Transport</keyword>
<evidence type="ECO:0000256" key="8">
    <source>
        <dbReference type="PROSITE-ProRule" id="PRU00282"/>
    </source>
</evidence>
<dbReference type="Pfam" id="PF00153">
    <property type="entry name" value="Mito_carr"/>
    <property type="match status" value="3"/>
</dbReference>
<dbReference type="PROSITE" id="PS50920">
    <property type="entry name" value="SOLCAR"/>
    <property type="match status" value="3"/>
</dbReference>
<evidence type="ECO:0000256" key="5">
    <source>
        <dbReference type="ARBA" id="ARBA00022737"/>
    </source>
</evidence>
<feature type="repeat" description="Solcar" evidence="8">
    <location>
        <begin position="9"/>
        <end position="83"/>
    </location>
</feature>
<dbReference type="InterPro" id="IPR018108">
    <property type="entry name" value="MCP_transmembrane"/>
</dbReference>
<dbReference type="AlphaFoldDB" id="A0A0V0J314"/>
<dbReference type="EMBL" id="GEEE01001768">
    <property type="protein sequence ID" value="JAP61457.1"/>
    <property type="molecule type" value="Transcribed_RNA"/>
</dbReference>
<dbReference type="Gene3D" id="1.50.40.10">
    <property type="entry name" value="Mitochondrial carrier domain"/>
    <property type="match status" value="2"/>
</dbReference>
<evidence type="ECO:0000256" key="3">
    <source>
        <dbReference type="ARBA" id="ARBA00022448"/>
    </source>
</evidence>
<keyword evidence="6 10" id="KW-1133">Transmembrane helix</keyword>
<name>A0A0V0J314_SCHSO</name>
<dbReference type="PANTHER" id="PTHR45667">
    <property type="entry name" value="S-ADENOSYLMETHIONINE MITOCHONDRIAL CARRIER PROTEIN"/>
    <property type="match status" value="1"/>
</dbReference>
<dbReference type="GO" id="GO:0016020">
    <property type="term" value="C:membrane"/>
    <property type="evidence" value="ECO:0007669"/>
    <property type="project" value="UniProtKB-SubCell"/>
</dbReference>
<evidence type="ECO:0000256" key="6">
    <source>
        <dbReference type="ARBA" id="ARBA00022989"/>
    </source>
</evidence>
<accession>A0A0V0J314</accession>
<evidence type="ECO:0000256" key="4">
    <source>
        <dbReference type="ARBA" id="ARBA00022692"/>
    </source>
</evidence>
<evidence type="ECO:0000256" key="7">
    <source>
        <dbReference type="ARBA" id="ARBA00023136"/>
    </source>
</evidence>
<evidence type="ECO:0000256" key="10">
    <source>
        <dbReference type="SAM" id="Phobius"/>
    </source>
</evidence>
<feature type="transmembrane region" description="Helical" evidence="10">
    <location>
        <begin position="53"/>
        <end position="77"/>
    </location>
</feature>
<dbReference type="InterPro" id="IPR023395">
    <property type="entry name" value="MCP_dom_sf"/>
</dbReference>
<organism evidence="11">
    <name type="scientific">Schistocephalus solidus</name>
    <name type="common">Tapeworm</name>
    <dbReference type="NCBI Taxonomy" id="70667"/>
    <lineage>
        <taxon>Eukaryota</taxon>
        <taxon>Metazoa</taxon>
        <taxon>Spiralia</taxon>
        <taxon>Lophotrochozoa</taxon>
        <taxon>Platyhelminthes</taxon>
        <taxon>Cestoda</taxon>
        <taxon>Eucestoda</taxon>
        <taxon>Diphyllobothriidea</taxon>
        <taxon>Diphyllobothriidae</taxon>
        <taxon>Schistocephalus</taxon>
    </lineage>
</organism>
<keyword evidence="7 8" id="KW-0472">Membrane</keyword>